<protein>
    <submittedName>
        <fullName evidence="4">Acetyltransferase (GNAT) family protein</fullName>
    </submittedName>
</protein>
<dbReference type="RefSeq" id="WP_221761645.1">
    <property type="nucleotide sequence ID" value="NZ_RSDW01000001.1"/>
</dbReference>
<sequence>MGEVRIAESDAEIERCFPVMHQLRPALVAGEFVDRIRTQEAEGYRLAFLEHEGRVVSVAGFRLMTVLWSGRTLYVDDLVTDEAARSKGHGETILIWLMDHARAEGCATFSLDSGTHRREAHAFYFRHGLRISDFHFQRPL</sequence>
<dbReference type="Gene3D" id="3.40.630.30">
    <property type="match status" value="1"/>
</dbReference>
<dbReference type="InterPro" id="IPR050832">
    <property type="entry name" value="Bact_Acetyltransf"/>
</dbReference>
<evidence type="ECO:0000313" key="4">
    <source>
        <dbReference type="EMBL" id="RSL17817.1"/>
    </source>
</evidence>
<dbReference type="PROSITE" id="PS51186">
    <property type="entry name" value="GNAT"/>
    <property type="match status" value="1"/>
</dbReference>
<feature type="domain" description="N-acetyltransferase" evidence="3">
    <location>
        <begin position="2"/>
        <end position="140"/>
    </location>
</feature>
<evidence type="ECO:0000256" key="1">
    <source>
        <dbReference type="ARBA" id="ARBA00022679"/>
    </source>
</evidence>
<proteinExistence type="predicted"/>
<dbReference type="AlphaFoldDB" id="A0A428MLP2"/>
<dbReference type="Pfam" id="PF00583">
    <property type="entry name" value="Acetyltransf_1"/>
    <property type="match status" value="1"/>
</dbReference>
<name>A0A428MLP2_9BACT</name>
<dbReference type="EMBL" id="RSDW01000001">
    <property type="protein sequence ID" value="RSL17817.1"/>
    <property type="molecule type" value="Genomic_DNA"/>
</dbReference>
<dbReference type="Proteomes" id="UP000269669">
    <property type="component" value="Unassembled WGS sequence"/>
</dbReference>
<dbReference type="PANTHER" id="PTHR43877">
    <property type="entry name" value="AMINOALKYLPHOSPHONATE N-ACETYLTRANSFERASE-RELATED-RELATED"/>
    <property type="match status" value="1"/>
</dbReference>
<accession>A0A428MLP2</accession>
<keyword evidence="1 4" id="KW-0808">Transferase</keyword>
<comment type="caution">
    <text evidence="4">The sequence shown here is derived from an EMBL/GenBank/DDBJ whole genome shotgun (WGS) entry which is preliminary data.</text>
</comment>
<organism evidence="4 5">
    <name type="scientific">Edaphobacter aggregans</name>
    <dbReference type="NCBI Taxonomy" id="570835"/>
    <lineage>
        <taxon>Bacteria</taxon>
        <taxon>Pseudomonadati</taxon>
        <taxon>Acidobacteriota</taxon>
        <taxon>Terriglobia</taxon>
        <taxon>Terriglobales</taxon>
        <taxon>Acidobacteriaceae</taxon>
        <taxon>Edaphobacter</taxon>
    </lineage>
</organism>
<dbReference type="SUPFAM" id="SSF55729">
    <property type="entry name" value="Acyl-CoA N-acyltransferases (Nat)"/>
    <property type="match status" value="1"/>
</dbReference>
<dbReference type="InterPro" id="IPR000182">
    <property type="entry name" value="GNAT_dom"/>
</dbReference>
<evidence type="ECO:0000313" key="5">
    <source>
        <dbReference type="Proteomes" id="UP000269669"/>
    </source>
</evidence>
<keyword evidence="2" id="KW-0012">Acyltransferase</keyword>
<evidence type="ECO:0000259" key="3">
    <source>
        <dbReference type="PROSITE" id="PS51186"/>
    </source>
</evidence>
<dbReference type="CDD" id="cd04301">
    <property type="entry name" value="NAT_SF"/>
    <property type="match status" value="1"/>
</dbReference>
<dbReference type="InterPro" id="IPR016181">
    <property type="entry name" value="Acyl_CoA_acyltransferase"/>
</dbReference>
<reference evidence="4 5" key="1">
    <citation type="submission" date="2018-12" db="EMBL/GenBank/DDBJ databases">
        <title>Sequencing of bacterial isolates from soil warming experiment in Harvard Forest, Massachusetts, USA.</title>
        <authorList>
            <person name="Deangelis K."/>
        </authorList>
    </citation>
    <scope>NUCLEOTIDE SEQUENCE [LARGE SCALE GENOMIC DNA]</scope>
    <source>
        <strain evidence="4 5">EB153</strain>
    </source>
</reference>
<dbReference type="GO" id="GO:0016747">
    <property type="term" value="F:acyltransferase activity, transferring groups other than amino-acyl groups"/>
    <property type="evidence" value="ECO:0007669"/>
    <property type="project" value="InterPro"/>
</dbReference>
<gene>
    <name evidence="4" type="ORF">EDE15_3366</name>
</gene>
<dbReference type="PANTHER" id="PTHR43877:SF2">
    <property type="entry name" value="AMINOALKYLPHOSPHONATE N-ACETYLTRANSFERASE-RELATED"/>
    <property type="match status" value="1"/>
</dbReference>
<evidence type="ECO:0000256" key="2">
    <source>
        <dbReference type="ARBA" id="ARBA00023315"/>
    </source>
</evidence>
<keyword evidence="5" id="KW-1185">Reference proteome</keyword>